<accession>A0A2T4JF41</accession>
<dbReference type="InterPro" id="IPR023373">
    <property type="entry name" value="YmcC_sf"/>
</dbReference>
<evidence type="ECO:0000313" key="3">
    <source>
        <dbReference type="Proteomes" id="UP000241362"/>
    </source>
</evidence>
<dbReference type="SUPFAM" id="SSF159270">
    <property type="entry name" value="YmcC-like"/>
    <property type="match status" value="1"/>
</dbReference>
<dbReference type="EMBL" id="PZKE01000001">
    <property type="protein sequence ID" value="PTE16521.1"/>
    <property type="molecule type" value="Genomic_DNA"/>
</dbReference>
<gene>
    <name evidence="2" type="ORF">C5F44_01310</name>
</gene>
<sequence length="218" mass="23232">MGKLLAMRRAFPLAVLLAAGLVLAGCGGKSPLTAVMGSAQKIIGGKKQAAPGRSTLTAAEIAAYDKPLMRVQIAALGLDSYLTLRDRDGDVATWQAPTGATFSLRDGVLIETRGLSLDLMSSAAPSPAQLARTGAPYSRTFFVSGFENDVDQRSYTCSTEAVPDEAPARRHLRHLRETCQRSGGKLTSDYWIDGRTVRASRQWAGPGAGFAVFETIKE</sequence>
<dbReference type="Proteomes" id="UP000241362">
    <property type="component" value="Unassembled WGS sequence"/>
</dbReference>
<dbReference type="AlphaFoldDB" id="A0A2T4JF41"/>
<organism evidence="2 3">
    <name type="scientific">Fuscovulum blasticum DSM 2131</name>
    <dbReference type="NCBI Taxonomy" id="1188250"/>
    <lineage>
        <taxon>Bacteria</taxon>
        <taxon>Pseudomonadati</taxon>
        <taxon>Pseudomonadota</taxon>
        <taxon>Alphaproteobacteria</taxon>
        <taxon>Rhodobacterales</taxon>
        <taxon>Paracoccaceae</taxon>
        <taxon>Pseudogemmobacter</taxon>
    </lineage>
</organism>
<protein>
    <recommendedName>
        <fullName evidence="4">Group 4 capsule polysaccharide lipoprotein gfcB, YjbF</fullName>
    </recommendedName>
</protein>
<evidence type="ECO:0000256" key="1">
    <source>
        <dbReference type="SAM" id="SignalP"/>
    </source>
</evidence>
<comment type="caution">
    <text evidence="2">The sequence shown here is derived from an EMBL/GenBank/DDBJ whole genome shotgun (WGS) entry which is preliminary data.</text>
</comment>
<evidence type="ECO:0008006" key="4">
    <source>
        <dbReference type="Google" id="ProtNLM"/>
    </source>
</evidence>
<dbReference type="Pfam" id="PF11102">
    <property type="entry name" value="YjbF"/>
    <property type="match status" value="1"/>
</dbReference>
<feature type="chain" id="PRO_5015544344" description="Group 4 capsule polysaccharide lipoprotein gfcB, YjbF" evidence="1">
    <location>
        <begin position="25"/>
        <end position="218"/>
    </location>
</feature>
<dbReference type="PROSITE" id="PS51257">
    <property type="entry name" value="PROKAR_LIPOPROTEIN"/>
    <property type="match status" value="1"/>
</dbReference>
<feature type="signal peptide" evidence="1">
    <location>
        <begin position="1"/>
        <end position="24"/>
    </location>
</feature>
<name>A0A2T4JF41_FUSBL</name>
<dbReference type="InterPro" id="IPR021308">
    <property type="entry name" value="GfcB"/>
</dbReference>
<keyword evidence="1" id="KW-0732">Signal</keyword>
<keyword evidence="3" id="KW-1185">Reference proteome</keyword>
<reference evidence="2 3" key="1">
    <citation type="submission" date="2018-03" db="EMBL/GenBank/DDBJ databases">
        <title>Rhodobacter blasticus.</title>
        <authorList>
            <person name="Meyer T.E."/>
            <person name="Miller S."/>
            <person name="Lodha T."/>
            <person name="Gandham S."/>
            <person name="Chintalapati S."/>
            <person name="Chintalapati V.R."/>
        </authorList>
    </citation>
    <scope>NUCLEOTIDE SEQUENCE [LARGE SCALE GENOMIC DNA]</scope>
    <source>
        <strain evidence="2 3">DSM 2131</strain>
    </source>
</reference>
<proteinExistence type="predicted"/>
<evidence type="ECO:0000313" key="2">
    <source>
        <dbReference type="EMBL" id="PTE16521.1"/>
    </source>
</evidence>
<dbReference type="Gene3D" id="2.40.360.10">
    <property type="entry name" value="YmcC-like"/>
    <property type="match status" value="1"/>
</dbReference>